<sequence>MVNSTDILNTVAEIIAEVVGVDPALVTTEKSFVNDLDIDSLALVEMNIVIEDRFDLKIPDERVADLTTVGDMVSYIAEHR</sequence>
<dbReference type="EMBL" id="CP034687">
    <property type="protein sequence ID" value="AZS89762.1"/>
    <property type="molecule type" value="Genomic_DNA"/>
</dbReference>
<evidence type="ECO:0000256" key="1">
    <source>
        <dbReference type="ARBA" id="ARBA00022450"/>
    </source>
</evidence>
<evidence type="ECO:0000256" key="8">
    <source>
        <dbReference type="NCBIfam" id="TIGR00517"/>
    </source>
</evidence>
<gene>
    <name evidence="7" type="primary">acpP</name>
    <name evidence="12" type="ORF">DDJ31_31595</name>
    <name evidence="11" type="ORF">ELQ87_07755</name>
</gene>
<keyword evidence="7" id="KW-0963">Cytoplasm</keyword>
<evidence type="ECO:0000256" key="7">
    <source>
        <dbReference type="HAMAP-Rule" id="MF_01217"/>
    </source>
</evidence>
<evidence type="ECO:0000313" key="12">
    <source>
        <dbReference type="EMBL" id="QCN90875.1"/>
    </source>
</evidence>
<keyword evidence="1 7" id="KW-0596">Phosphopantetheine</keyword>
<dbReference type="NCBIfam" id="NF002148">
    <property type="entry name" value="PRK00982.1-2"/>
    <property type="match status" value="1"/>
</dbReference>
<keyword evidence="4 7" id="KW-0276">Fatty acid metabolism</keyword>
<evidence type="ECO:0000259" key="10">
    <source>
        <dbReference type="PROSITE" id="PS50075"/>
    </source>
</evidence>
<dbReference type="InterPro" id="IPR036736">
    <property type="entry name" value="ACP-like_sf"/>
</dbReference>
<comment type="function">
    <text evidence="7 9">Carrier of the growing fatty acid chain in fatty acid biosynthesis.</text>
</comment>
<dbReference type="Proteomes" id="UP000271291">
    <property type="component" value="Chromosome"/>
</dbReference>
<evidence type="ECO:0000313" key="13">
    <source>
        <dbReference type="Proteomes" id="UP000271291"/>
    </source>
</evidence>
<dbReference type="InterPro" id="IPR009081">
    <property type="entry name" value="PP-bd_ACP"/>
</dbReference>
<evidence type="ECO:0000313" key="14">
    <source>
        <dbReference type="Proteomes" id="UP000501753"/>
    </source>
</evidence>
<evidence type="ECO:0000256" key="5">
    <source>
        <dbReference type="ARBA" id="ARBA00023098"/>
    </source>
</evidence>
<dbReference type="KEGG" id="sgd:ELQ87_07755"/>
<evidence type="ECO:0000256" key="6">
    <source>
        <dbReference type="ARBA" id="ARBA00023160"/>
    </source>
</evidence>
<comment type="PTM">
    <text evidence="7">4'-phosphopantetheine is transferred from CoA to a specific serine of apo-ACP by AcpS. This modification is essential for activity because fatty acids are bound in thioester linkage to the sulfhydryl of the prosthetic group.</text>
</comment>
<dbReference type="PANTHER" id="PTHR20863">
    <property type="entry name" value="ACYL CARRIER PROTEIN"/>
    <property type="match status" value="1"/>
</dbReference>
<dbReference type="OrthoDB" id="9804551at2"/>
<comment type="pathway">
    <text evidence="7 9">Lipid metabolism; fatty acid biosynthesis.</text>
</comment>
<feature type="modified residue" description="O-(pantetheine 4'-phosphoryl)serine" evidence="7">
    <location>
        <position position="40"/>
    </location>
</feature>
<comment type="PTM">
    <text evidence="9">4'-phosphopantetheine is transferred from CoA to a specific serine of apo-ACP by acpS.</text>
</comment>
<evidence type="ECO:0000256" key="9">
    <source>
        <dbReference type="RuleBase" id="RU003545"/>
    </source>
</evidence>
<organism evidence="11 13">
    <name type="scientific">Streptomyces griseoviridis</name>
    <dbReference type="NCBI Taxonomy" id="45398"/>
    <lineage>
        <taxon>Bacteria</taxon>
        <taxon>Bacillati</taxon>
        <taxon>Actinomycetota</taxon>
        <taxon>Actinomycetes</taxon>
        <taxon>Kitasatosporales</taxon>
        <taxon>Streptomycetaceae</taxon>
        <taxon>Streptomyces</taxon>
    </lineage>
</organism>
<keyword evidence="3 7" id="KW-0597">Phosphoprotein</keyword>
<accession>A0A3Q9KZX4</accession>
<reference evidence="12 14" key="1">
    <citation type="submission" date="2018-04" db="EMBL/GenBank/DDBJ databases">
        <title>Complete genome sequences of Streptomyces griseoviridis K61 and characterization of antagonistic properties of biological control agents.</title>
        <authorList>
            <person name="Mariita R.M."/>
            <person name="Sello J.K."/>
        </authorList>
    </citation>
    <scope>NUCLEOTIDE SEQUENCE [LARGE SCALE GENOMIC DNA]</scope>
    <source>
        <strain evidence="12 14">K61</strain>
    </source>
</reference>
<keyword evidence="5 7" id="KW-0443">Lipid metabolism</keyword>
<evidence type="ECO:0000313" key="11">
    <source>
        <dbReference type="EMBL" id="AZS89762.1"/>
    </source>
</evidence>
<evidence type="ECO:0000256" key="4">
    <source>
        <dbReference type="ARBA" id="ARBA00022832"/>
    </source>
</evidence>
<dbReference type="Gene3D" id="1.10.1200.10">
    <property type="entry name" value="ACP-like"/>
    <property type="match status" value="1"/>
</dbReference>
<dbReference type="GO" id="GO:0005829">
    <property type="term" value="C:cytosol"/>
    <property type="evidence" value="ECO:0007669"/>
    <property type="project" value="TreeGrafter"/>
</dbReference>
<evidence type="ECO:0000256" key="2">
    <source>
        <dbReference type="ARBA" id="ARBA00022516"/>
    </source>
</evidence>
<name>A0A3Q9KZX4_STRGD</name>
<dbReference type="GO" id="GO:0009245">
    <property type="term" value="P:lipid A biosynthetic process"/>
    <property type="evidence" value="ECO:0007669"/>
    <property type="project" value="TreeGrafter"/>
</dbReference>
<keyword evidence="2 7" id="KW-0444">Lipid biosynthesis</keyword>
<dbReference type="PANTHER" id="PTHR20863:SF76">
    <property type="entry name" value="CARRIER DOMAIN-CONTAINING PROTEIN"/>
    <property type="match status" value="1"/>
</dbReference>
<dbReference type="Pfam" id="PF00550">
    <property type="entry name" value="PP-binding"/>
    <property type="match status" value="1"/>
</dbReference>
<dbReference type="NCBIfam" id="NF002150">
    <property type="entry name" value="PRK00982.1-4"/>
    <property type="match status" value="1"/>
</dbReference>
<protein>
    <recommendedName>
        <fullName evidence="7 8">Acyl carrier protein</fullName>
        <shortName evidence="7">ACP</shortName>
    </recommendedName>
</protein>
<dbReference type="GO" id="GO:0000036">
    <property type="term" value="F:acyl carrier activity"/>
    <property type="evidence" value="ECO:0007669"/>
    <property type="project" value="UniProtKB-UniRule"/>
</dbReference>
<evidence type="ECO:0000256" key="3">
    <source>
        <dbReference type="ARBA" id="ARBA00022553"/>
    </source>
</evidence>
<dbReference type="AlphaFoldDB" id="A0A3Q9KZX4"/>
<dbReference type="NCBIfam" id="TIGR00517">
    <property type="entry name" value="acyl_carrier"/>
    <property type="match status" value="1"/>
</dbReference>
<dbReference type="GO" id="GO:0000035">
    <property type="term" value="F:acyl binding"/>
    <property type="evidence" value="ECO:0007669"/>
    <property type="project" value="TreeGrafter"/>
</dbReference>
<dbReference type="PROSITE" id="PS50075">
    <property type="entry name" value="CARRIER"/>
    <property type="match status" value="1"/>
</dbReference>
<dbReference type="InterPro" id="IPR003231">
    <property type="entry name" value="ACP"/>
</dbReference>
<proteinExistence type="inferred from homology"/>
<keyword evidence="6 7" id="KW-0275">Fatty acid biosynthesis</keyword>
<dbReference type="Proteomes" id="UP000501753">
    <property type="component" value="Chromosome"/>
</dbReference>
<dbReference type="NCBIfam" id="NF002147">
    <property type="entry name" value="PRK00982.1-1"/>
    <property type="match status" value="1"/>
</dbReference>
<comment type="similarity">
    <text evidence="7">Belongs to the acyl carrier protein (ACP) family.</text>
</comment>
<comment type="subcellular location">
    <subcellularLocation>
        <location evidence="7">Cytoplasm</location>
    </subcellularLocation>
</comment>
<dbReference type="HAMAP" id="MF_01217">
    <property type="entry name" value="Acyl_carrier"/>
    <property type="match status" value="1"/>
</dbReference>
<keyword evidence="14" id="KW-1185">Reference proteome</keyword>
<reference evidence="11 13" key="2">
    <citation type="submission" date="2018-12" db="EMBL/GenBank/DDBJ databases">
        <title>Streptomyces griseoviridis F1-27 complete genome.</title>
        <authorList>
            <person name="Mariita R.M."/>
            <person name="Sello J.K."/>
        </authorList>
    </citation>
    <scope>NUCLEOTIDE SEQUENCE [LARGE SCALE GENOMIC DNA]</scope>
    <source>
        <strain evidence="11 13">F1-27</strain>
    </source>
</reference>
<dbReference type="GO" id="GO:0016020">
    <property type="term" value="C:membrane"/>
    <property type="evidence" value="ECO:0007669"/>
    <property type="project" value="GOC"/>
</dbReference>
<dbReference type="EMBL" id="CP029078">
    <property type="protein sequence ID" value="QCN90875.1"/>
    <property type="molecule type" value="Genomic_DNA"/>
</dbReference>
<dbReference type="SUPFAM" id="SSF47336">
    <property type="entry name" value="ACP-like"/>
    <property type="match status" value="1"/>
</dbReference>
<feature type="domain" description="Carrier" evidence="10">
    <location>
        <begin position="5"/>
        <end position="80"/>
    </location>
</feature>
<dbReference type="UniPathway" id="UPA00094"/>